<accession>A0ABN8E205</accession>
<dbReference type="RefSeq" id="WP_237361188.1">
    <property type="nucleotide sequence ID" value="NZ_CAKLDM010000002.1"/>
</dbReference>
<sequence>MTPEQLTGNDPSYLTSILIGSKSFLVDPKAGQDLRHLMLTAEKAGFRFHIASGFRSFNDQLSIWNRKVSGELTVRDSNNCVVDISGLTESTIVRAILNWSALPGTSRHHWGTDFDVYDADALPEDAQILLEPWEYKSGHQADFSQWLTENVEKHGFFFPYDKNRGGVAYEPWHISHLETSKHCLSQLSLDVLHQQLNKTEILARESIFSLLDEIYNQYITNINPIGRT</sequence>
<name>A0ABN8E205_9VIBR</name>
<comment type="caution">
    <text evidence="2">The sequence shown here is derived from an EMBL/GenBank/DDBJ whole genome shotgun (WGS) entry which is preliminary data.</text>
</comment>
<dbReference type="InterPro" id="IPR003709">
    <property type="entry name" value="VanY-like_core_dom"/>
</dbReference>
<evidence type="ECO:0000259" key="1">
    <source>
        <dbReference type="Pfam" id="PF02557"/>
    </source>
</evidence>
<keyword evidence="3" id="KW-1185">Reference proteome</keyword>
<dbReference type="Proteomes" id="UP000838748">
    <property type="component" value="Unassembled WGS sequence"/>
</dbReference>
<protein>
    <recommendedName>
        <fullName evidence="1">D-alanyl-D-alanine carboxypeptidase-like core domain-containing protein</fullName>
    </recommendedName>
</protein>
<dbReference type="CDD" id="cd14847">
    <property type="entry name" value="DD-carboxypeptidase_like"/>
    <property type="match status" value="1"/>
</dbReference>
<organism evidence="2 3">
    <name type="scientific">Vibrio marisflavi CECT 7928</name>
    <dbReference type="NCBI Taxonomy" id="634439"/>
    <lineage>
        <taxon>Bacteria</taxon>
        <taxon>Pseudomonadati</taxon>
        <taxon>Pseudomonadota</taxon>
        <taxon>Gammaproteobacteria</taxon>
        <taxon>Vibrionales</taxon>
        <taxon>Vibrionaceae</taxon>
        <taxon>Vibrio</taxon>
    </lineage>
</organism>
<dbReference type="SUPFAM" id="SSF55166">
    <property type="entry name" value="Hedgehog/DD-peptidase"/>
    <property type="match status" value="1"/>
</dbReference>
<dbReference type="EMBL" id="CAKLDM010000002">
    <property type="protein sequence ID" value="CAH0539059.1"/>
    <property type="molecule type" value="Genomic_DNA"/>
</dbReference>
<dbReference type="PANTHER" id="PTHR34385">
    <property type="entry name" value="D-ALANYL-D-ALANINE CARBOXYPEPTIDASE"/>
    <property type="match status" value="1"/>
</dbReference>
<proteinExistence type="predicted"/>
<dbReference type="Gene3D" id="3.30.1380.10">
    <property type="match status" value="1"/>
</dbReference>
<dbReference type="Pfam" id="PF02557">
    <property type="entry name" value="VanY"/>
    <property type="match status" value="1"/>
</dbReference>
<evidence type="ECO:0000313" key="2">
    <source>
        <dbReference type="EMBL" id="CAH0539059.1"/>
    </source>
</evidence>
<dbReference type="InterPro" id="IPR009045">
    <property type="entry name" value="Zn_M74/Hedgehog-like"/>
</dbReference>
<reference evidence="2" key="1">
    <citation type="submission" date="2021-11" db="EMBL/GenBank/DDBJ databases">
        <authorList>
            <person name="Rodrigo-Torres L."/>
            <person name="Arahal R. D."/>
            <person name="Lucena T."/>
        </authorList>
    </citation>
    <scope>NUCLEOTIDE SEQUENCE</scope>
    <source>
        <strain evidence="2">CECT 7928</strain>
    </source>
</reference>
<evidence type="ECO:0000313" key="3">
    <source>
        <dbReference type="Proteomes" id="UP000838748"/>
    </source>
</evidence>
<feature type="domain" description="D-alanyl-D-alanine carboxypeptidase-like core" evidence="1">
    <location>
        <begin position="26"/>
        <end position="176"/>
    </location>
</feature>
<dbReference type="InterPro" id="IPR052179">
    <property type="entry name" value="DD-CPase-like"/>
</dbReference>
<dbReference type="PANTHER" id="PTHR34385:SF1">
    <property type="entry name" value="PEPTIDOGLYCAN L-ALANYL-D-GLUTAMATE ENDOPEPTIDASE CWLK"/>
    <property type="match status" value="1"/>
</dbReference>
<gene>
    <name evidence="2" type="ORF">VMF7928_01863</name>
</gene>